<reference evidence="1 2" key="1">
    <citation type="submission" date="2016-10" db="EMBL/GenBank/DDBJ databases">
        <authorList>
            <person name="de Groot N.N."/>
        </authorList>
    </citation>
    <scope>NUCLEOTIDE SEQUENCE [LARGE SCALE GENOMIC DNA]</scope>
    <source>
        <strain evidence="1 2">CECT 7543</strain>
    </source>
</reference>
<organism evidence="1 2">
    <name type="scientific">Pseudomonas arsenicoxydans</name>
    <dbReference type="NCBI Taxonomy" id="702115"/>
    <lineage>
        <taxon>Bacteria</taxon>
        <taxon>Pseudomonadati</taxon>
        <taxon>Pseudomonadota</taxon>
        <taxon>Gammaproteobacteria</taxon>
        <taxon>Pseudomonadales</taxon>
        <taxon>Pseudomonadaceae</taxon>
        <taxon>Pseudomonas</taxon>
    </lineage>
</organism>
<sequence length="336" mass="37004">MGLKGDMGEGAIAFALNLYEEIAEYGFIWDVKERKKAPPPPELKPVTGPDEIRIVSPKTWGWTNMQVDKNLALTVPIFYPIPRKADGMSWTITIGSSSWKHGPGGDHNEVAAGVPRYPFNDRGALGNQLIFKFGAGGTPQPVWNEYSWKNANDRGTLYLRSNLPDSMIRGIDTAERYQDWVEVIVAYNPKTHAHIIANVESLKGWQEFGVQRYQGQSLLDAATNPSELSEYVALPVPAVKNRGSLFYSIGCGPEGMLGDDAVDDQNYPYHGPGAKRGQLLYKYGENGTALPLLSGDYIKTLTDTGNLFLNINVQVQDEYWSGGHGGMSGYAKVRVS</sequence>
<dbReference type="AlphaFoldDB" id="A0A1H0F374"/>
<evidence type="ECO:0000313" key="1">
    <source>
        <dbReference type="EMBL" id="SDN88979.1"/>
    </source>
</evidence>
<dbReference type="Proteomes" id="UP000198827">
    <property type="component" value="Chromosome I"/>
</dbReference>
<proteinExistence type="predicted"/>
<dbReference type="RefSeq" id="WP_157695001.1">
    <property type="nucleotide sequence ID" value="NZ_LT629705.1"/>
</dbReference>
<evidence type="ECO:0000313" key="2">
    <source>
        <dbReference type="Proteomes" id="UP000198827"/>
    </source>
</evidence>
<name>A0A1H0F374_9PSED</name>
<dbReference type="EMBL" id="LT629705">
    <property type="protein sequence ID" value="SDN88979.1"/>
    <property type="molecule type" value="Genomic_DNA"/>
</dbReference>
<dbReference type="OrthoDB" id="10013953at2"/>
<accession>A0A1H0F374</accession>
<gene>
    <name evidence="1" type="ORF">SAMN04489798_1435</name>
</gene>
<protein>
    <submittedName>
        <fullName evidence="1">Uncharacterized protein</fullName>
    </submittedName>
</protein>